<dbReference type="Proteomes" id="UP000250140">
    <property type="component" value="Unassembled WGS sequence"/>
</dbReference>
<feature type="domain" description="Nitroreductase" evidence="6">
    <location>
        <begin position="29"/>
        <end position="210"/>
    </location>
</feature>
<evidence type="ECO:0000313" key="8">
    <source>
        <dbReference type="Proteomes" id="UP000250140"/>
    </source>
</evidence>
<evidence type="ECO:0000313" key="7">
    <source>
        <dbReference type="EMBL" id="OCL02524.1"/>
    </source>
</evidence>
<reference evidence="7 8" key="1">
    <citation type="journal article" date="2016" name="Nat. Commun.">
        <title>Ectomycorrhizal ecology is imprinted in the genome of the dominant symbiotic fungus Cenococcum geophilum.</title>
        <authorList>
            <consortium name="DOE Joint Genome Institute"/>
            <person name="Peter M."/>
            <person name="Kohler A."/>
            <person name="Ohm R.A."/>
            <person name="Kuo A."/>
            <person name="Krutzmann J."/>
            <person name="Morin E."/>
            <person name="Arend M."/>
            <person name="Barry K.W."/>
            <person name="Binder M."/>
            <person name="Choi C."/>
            <person name="Clum A."/>
            <person name="Copeland A."/>
            <person name="Grisel N."/>
            <person name="Haridas S."/>
            <person name="Kipfer T."/>
            <person name="LaButti K."/>
            <person name="Lindquist E."/>
            <person name="Lipzen A."/>
            <person name="Maire R."/>
            <person name="Meier B."/>
            <person name="Mihaltcheva S."/>
            <person name="Molinier V."/>
            <person name="Murat C."/>
            <person name="Poggeler S."/>
            <person name="Quandt C.A."/>
            <person name="Sperisen C."/>
            <person name="Tritt A."/>
            <person name="Tisserant E."/>
            <person name="Crous P.W."/>
            <person name="Henrissat B."/>
            <person name="Nehls U."/>
            <person name="Egli S."/>
            <person name="Spatafora J.W."/>
            <person name="Grigoriev I.V."/>
            <person name="Martin F.M."/>
        </authorList>
    </citation>
    <scope>NUCLEOTIDE SEQUENCE [LARGE SCALE GENOMIC DNA]</scope>
    <source>
        <strain evidence="7 8">CBS 207.34</strain>
    </source>
</reference>
<keyword evidence="8" id="KW-1185">Reference proteome</keyword>
<dbReference type="OrthoDB" id="41362at2759"/>
<evidence type="ECO:0000259" key="6">
    <source>
        <dbReference type="Pfam" id="PF00881"/>
    </source>
</evidence>
<keyword evidence="4" id="KW-0288">FMN</keyword>
<dbReference type="EMBL" id="KV750936">
    <property type="protein sequence ID" value="OCL02524.1"/>
    <property type="molecule type" value="Genomic_DNA"/>
</dbReference>
<accession>A0A8E2JMU3</accession>
<name>A0A8E2JMU3_9PEZI</name>
<dbReference type="PANTHER" id="PTHR43673">
    <property type="entry name" value="NAD(P)H NITROREDUCTASE YDGI-RELATED"/>
    <property type="match status" value="1"/>
</dbReference>
<comment type="similarity">
    <text evidence="2">Belongs to the nitroreductase family.</text>
</comment>
<proteinExistence type="inferred from homology"/>
<dbReference type="CDD" id="cd02136">
    <property type="entry name" value="PnbA_NfnB-like"/>
    <property type="match status" value="1"/>
</dbReference>
<dbReference type="Gene3D" id="3.40.109.10">
    <property type="entry name" value="NADH Oxidase"/>
    <property type="match status" value="1"/>
</dbReference>
<dbReference type="GO" id="GO:0016491">
    <property type="term" value="F:oxidoreductase activity"/>
    <property type="evidence" value="ECO:0007669"/>
    <property type="project" value="UniProtKB-KW"/>
</dbReference>
<dbReference type="InterPro" id="IPR029479">
    <property type="entry name" value="Nitroreductase"/>
</dbReference>
<sequence>MSQQPISSIPNVDLDPHTPLSTLSQIVHARHSTRMFLPTPVPRPIVDSSLALAQLAPSNSNIQPWRLFLASGAARNRIVAAVHAAATTSAPNIPPLPESFRHYRSELGLEVYGHGMGIAKDDKEGRAAAVLRNFEFFGAPLVGVVCMHRDLEKTDSLGVGMWLETLLLALTEQGLSTCVEVSVAGYPEVLRKELDIPEELTVLCGLAIGYQDPEFKANFLHIERQPLEDSVVFLED</sequence>
<keyword evidence="3" id="KW-0285">Flavoprotein</keyword>
<evidence type="ECO:0000256" key="5">
    <source>
        <dbReference type="ARBA" id="ARBA00023002"/>
    </source>
</evidence>
<protein>
    <submittedName>
        <fullName evidence="7">Oxidoreductase</fullName>
    </submittedName>
</protein>
<dbReference type="PANTHER" id="PTHR43673:SF2">
    <property type="entry name" value="NITROREDUCTASE"/>
    <property type="match status" value="1"/>
</dbReference>
<comment type="cofactor">
    <cofactor evidence="1">
        <name>FMN</name>
        <dbReference type="ChEBI" id="CHEBI:58210"/>
    </cofactor>
</comment>
<evidence type="ECO:0000256" key="2">
    <source>
        <dbReference type="ARBA" id="ARBA00007118"/>
    </source>
</evidence>
<evidence type="ECO:0000256" key="1">
    <source>
        <dbReference type="ARBA" id="ARBA00001917"/>
    </source>
</evidence>
<dbReference type="Pfam" id="PF00881">
    <property type="entry name" value="Nitroreductase"/>
    <property type="match status" value="1"/>
</dbReference>
<gene>
    <name evidence="7" type="ORF">AOQ84DRAFT_180052</name>
</gene>
<dbReference type="SUPFAM" id="SSF55469">
    <property type="entry name" value="FMN-dependent nitroreductase-like"/>
    <property type="match status" value="1"/>
</dbReference>
<dbReference type="AlphaFoldDB" id="A0A8E2JMU3"/>
<dbReference type="InterPro" id="IPR000415">
    <property type="entry name" value="Nitroreductase-like"/>
</dbReference>
<evidence type="ECO:0000256" key="3">
    <source>
        <dbReference type="ARBA" id="ARBA00022630"/>
    </source>
</evidence>
<evidence type="ECO:0000256" key="4">
    <source>
        <dbReference type="ARBA" id="ARBA00022643"/>
    </source>
</evidence>
<organism evidence="7 8">
    <name type="scientific">Glonium stellatum</name>
    <dbReference type="NCBI Taxonomy" id="574774"/>
    <lineage>
        <taxon>Eukaryota</taxon>
        <taxon>Fungi</taxon>
        <taxon>Dikarya</taxon>
        <taxon>Ascomycota</taxon>
        <taxon>Pezizomycotina</taxon>
        <taxon>Dothideomycetes</taxon>
        <taxon>Pleosporomycetidae</taxon>
        <taxon>Gloniales</taxon>
        <taxon>Gloniaceae</taxon>
        <taxon>Glonium</taxon>
    </lineage>
</organism>
<keyword evidence="5" id="KW-0560">Oxidoreductase</keyword>